<sequence length="40" mass="4495">MTPILMRLGWAGLLRDLREAEGEKVGALPGRRFGAQLMHF</sequence>
<protein>
    <submittedName>
        <fullName evidence="1">Uncharacterized protein</fullName>
    </submittedName>
</protein>
<evidence type="ECO:0000313" key="2">
    <source>
        <dbReference type="Proteomes" id="UP000187203"/>
    </source>
</evidence>
<evidence type="ECO:0000313" key="1">
    <source>
        <dbReference type="EMBL" id="OMP12600.1"/>
    </source>
</evidence>
<comment type="caution">
    <text evidence="1">The sequence shown here is derived from an EMBL/GenBank/DDBJ whole genome shotgun (WGS) entry which is preliminary data.</text>
</comment>
<proteinExistence type="predicted"/>
<keyword evidence="2" id="KW-1185">Reference proteome</keyword>
<dbReference type="Proteomes" id="UP000187203">
    <property type="component" value="Unassembled WGS sequence"/>
</dbReference>
<dbReference type="AlphaFoldDB" id="A0A1R3KZX1"/>
<gene>
    <name evidence="1" type="ORF">COLO4_02973</name>
</gene>
<dbReference type="EMBL" id="AWUE01008723">
    <property type="protein sequence ID" value="OMP12600.1"/>
    <property type="molecule type" value="Genomic_DNA"/>
</dbReference>
<organism evidence="1 2">
    <name type="scientific">Corchorus olitorius</name>
    <dbReference type="NCBI Taxonomy" id="93759"/>
    <lineage>
        <taxon>Eukaryota</taxon>
        <taxon>Viridiplantae</taxon>
        <taxon>Streptophyta</taxon>
        <taxon>Embryophyta</taxon>
        <taxon>Tracheophyta</taxon>
        <taxon>Spermatophyta</taxon>
        <taxon>Magnoliopsida</taxon>
        <taxon>eudicotyledons</taxon>
        <taxon>Gunneridae</taxon>
        <taxon>Pentapetalae</taxon>
        <taxon>rosids</taxon>
        <taxon>malvids</taxon>
        <taxon>Malvales</taxon>
        <taxon>Malvaceae</taxon>
        <taxon>Grewioideae</taxon>
        <taxon>Apeibeae</taxon>
        <taxon>Corchorus</taxon>
    </lineage>
</organism>
<reference evidence="2" key="1">
    <citation type="submission" date="2013-09" db="EMBL/GenBank/DDBJ databases">
        <title>Corchorus olitorius genome sequencing.</title>
        <authorList>
            <person name="Alam M."/>
            <person name="Haque M.S."/>
            <person name="Islam M.S."/>
            <person name="Emdad E.M."/>
            <person name="Islam M.M."/>
            <person name="Ahmed B."/>
            <person name="Halim A."/>
            <person name="Hossen Q.M.M."/>
            <person name="Hossain M.Z."/>
            <person name="Ahmed R."/>
            <person name="Khan M.M."/>
            <person name="Islam R."/>
            <person name="Rashid M.M."/>
            <person name="Khan S.A."/>
            <person name="Rahman M.S."/>
            <person name="Alam M."/>
            <person name="Yahiya A.S."/>
            <person name="Khan M.S."/>
            <person name="Azam M.S."/>
            <person name="Haque T."/>
            <person name="Lashkar M.Z.H."/>
            <person name="Akhand A.I."/>
            <person name="Morshed G."/>
            <person name="Roy S."/>
            <person name="Uddin K.S."/>
            <person name="Rabeya T."/>
            <person name="Hossain A.S."/>
            <person name="Chowdhury A."/>
            <person name="Snigdha A.R."/>
            <person name="Mortoza M.S."/>
            <person name="Matin S.A."/>
            <person name="Hoque S.M.E."/>
            <person name="Islam M.K."/>
            <person name="Roy D.K."/>
            <person name="Haider R."/>
            <person name="Moosa M.M."/>
            <person name="Elias S.M."/>
            <person name="Hasan A.M."/>
            <person name="Jahan S."/>
            <person name="Shafiuddin M."/>
            <person name="Mahmood N."/>
            <person name="Shommy N.S."/>
        </authorList>
    </citation>
    <scope>NUCLEOTIDE SEQUENCE [LARGE SCALE GENOMIC DNA]</scope>
    <source>
        <strain evidence="2">cv. O-4</strain>
    </source>
</reference>
<name>A0A1R3KZX1_9ROSI</name>
<accession>A0A1R3KZX1</accession>